<gene>
    <name evidence="2" type="ORF">ACFSBH_19515</name>
</gene>
<dbReference type="EC" id="3.4.24.-" evidence="2"/>
<dbReference type="InterPro" id="IPR016047">
    <property type="entry name" value="M23ase_b-sheet_dom"/>
</dbReference>
<organism evidence="2 3">
    <name type="scientific">Oceanobacillus luteolus</name>
    <dbReference type="NCBI Taxonomy" id="1274358"/>
    <lineage>
        <taxon>Bacteria</taxon>
        <taxon>Bacillati</taxon>
        <taxon>Bacillota</taxon>
        <taxon>Bacilli</taxon>
        <taxon>Bacillales</taxon>
        <taxon>Bacillaceae</taxon>
        <taxon>Oceanobacillus</taxon>
    </lineage>
</organism>
<dbReference type="CDD" id="cd12797">
    <property type="entry name" value="M23_peptidase"/>
    <property type="match status" value="1"/>
</dbReference>
<dbReference type="InterPro" id="IPR050570">
    <property type="entry name" value="Cell_wall_metabolism_enzyme"/>
</dbReference>
<evidence type="ECO:0000259" key="1">
    <source>
        <dbReference type="Pfam" id="PF01551"/>
    </source>
</evidence>
<dbReference type="EMBL" id="JBHUDE010000163">
    <property type="protein sequence ID" value="MFD1609811.1"/>
    <property type="molecule type" value="Genomic_DNA"/>
</dbReference>
<dbReference type="SUPFAM" id="SSF51261">
    <property type="entry name" value="Duplicated hybrid motif"/>
    <property type="match status" value="1"/>
</dbReference>
<dbReference type="Proteomes" id="UP001597221">
    <property type="component" value="Unassembled WGS sequence"/>
</dbReference>
<keyword evidence="3" id="KW-1185">Reference proteome</keyword>
<sequence>MIVSINISTYSKQSKFLKEDLEVAVHDASLKIDKEALSNGYIVFDQTAALETFEETLEINTGLREGEDYTITAFEFFDHDTQTSGYACENPANPLYEFNYGSQTFTITCPTILAIISYKSNNYITLPGDSNTGKDIIKGAAYSYEFDPNIQVASANVAGFAASMLHTSNFNTIMPSELIKKGEYYWPVPYTSNITSHFQKNRLNPVTNEIRDHNGTDISANGIENQQAVSIIDGLVTYAGYVRGYGNVVEVTHANNLVTRYAHLNQILVSKGDKVSGGDVVGLIGSTGNSTGPHLHFETIVNGKFIDPLLLFE</sequence>
<dbReference type="PANTHER" id="PTHR21666">
    <property type="entry name" value="PEPTIDASE-RELATED"/>
    <property type="match status" value="1"/>
</dbReference>
<proteinExistence type="predicted"/>
<keyword evidence="2" id="KW-0378">Hydrolase</keyword>
<dbReference type="Pfam" id="PF01551">
    <property type="entry name" value="Peptidase_M23"/>
    <property type="match status" value="1"/>
</dbReference>
<dbReference type="GO" id="GO:0016787">
    <property type="term" value="F:hydrolase activity"/>
    <property type="evidence" value="ECO:0007669"/>
    <property type="project" value="UniProtKB-KW"/>
</dbReference>
<dbReference type="RefSeq" id="WP_379599362.1">
    <property type="nucleotide sequence ID" value="NZ_JBHUDE010000163.1"/>
</dbReference>
<reference evidence="3" key="1">
    <citation type="journal article" date="2019" name="Int. J. Syst. Evol. Microbiol.">
        <title>The Global Catalogue of Microorganisms (GCM) 10K type strain sequencing project: providing services to taxonomists for standard genome sequencing and annotation.</title>
        <authorList>
            <consortium name="The Broad Institute Genomics Platform"/>
            <consortium name="The Broad Institute Genome Sequencing Center for Infectious Disease"/>
            <person name="Wu L."/>
            <person name="Ma J."/>
        </authorList>
    </citation>
    <scope>NUCLEOTIDE SEQUENCE [LARGE SCALE GENOMIC DNA]</scope>
    <source>
        <strain evidence="3">CGMCC 1.12376</strain>
    </source>
</reference>
<feature type="domain" description="M23ase beta-sheet core" evidence="1">
    <location>
        <begin position="212"/>
        <end position="308"/>
    </location>
</feature>
<dbReference type="PANTHER" id="PTHR21666:SF270">
    <property type="entry name" value="MUREIN HYDROLASE ACTIVATOR ENVC"/>
    <property type="match status" value="1"/>
</dbReference>
<dbReference type="InterPro" id="IPR011055">
    <property type="entry name" value="Dup_hybrid_motif"/>
</dbReference>
<accession>A0ABW4HXC6</accession>
<protein>
    <submittedName>
        <fullName evidence="2">M23 family metallopeptidase</fullName>
        <ecNumber evidence="2">3.4.24.-</ecNumber>
    </submittedName>
</protein>
<evidence type="ECO:0000313" key="2">
    <source>
        <dbReference type="EMBL" id="MFD1609811.1"/>
    </source>
</evidence>
<name>A0ABW4HXC6_9BACI</name>
<comment type="caution">
    <text evidence="2">The sequence shown here is derived from an EMBL/GenBank/DDBJ whole genome shotgun (WGS) entry which is preliminary data.</text>
</comment>
<evidence type="ECO:0000313" key="3">
    <source>
        <dbReference type="Proteomes" id="UP001597221"/>
    </source>
</evidence>
<dbReference type="Gene3D" id="2.70.70.10">
    <property type="entry name" value="Glucose Permease (Domain IIA)"/>
    <property type="match status" value="1"/>
</dbReference>